<feature type="domain" description="C2H2-type" evidence="8">
    <location>
        <begin position="276"/>
        <end position="313"/>
    </location>
</feature>
<feature type="coiled-coil region" evidence="6">
    <location>
        <begin position="361"/>
        <end position="388"/>
    </location>
</feature>
<keyword evidence="10" id="KW-1185">Reference proteome</keyword>
<dbReference type="PANTHER" id="PTHR19818:SF159">
    <property type="entry name" value="C2H2-TYPE DOMAIN-CONTAINING PROTEIN"/>
    <property type="match status" value="1"/>
</dbReference>
<dbReference type="AlphaFoldDB" id="A0A364MSY6"/>
<keyword evidence="4" id="KW-0862">Zinc</keyword>
<keyword evidence="3 5" id="KW-0863">Zinc-finger</keyword>
<dbReference type="InterPro" id="IPR036236">
    <property type="entry name" value="Znf_C2H2_sf"/>
</dbReference>
<comment type="caution">
    <text evidence="9">The sequence shown here is derived from an EMBL/GenBank/DDBJ whole genome shotgun (WGS) entry which is preliminary data.</text>
</comment>
<feature type="compositionally biased region" description="Polar residues" evidence="7">
    <location>
        <begin position="193"/>
        <end position="203"/>
    </location>
</feature>
<gene>
    <name evidence="9" type="ORF">DDE83_008725</name>
</gene>
<evidence type="ECO:0000313" key="10">
    <source>
        <dbReference type="Proteomes" id="UP000249619"/>
    </source>
</evidence>
<dbReference type="InterPro" id="IPR013087">
    <property type="entry name" value="Znf_C2H2_type"/>
</dbReference>
<accession>A0A364MSY6</accession>
<evidence type="ECO:0000256" key="4">
    <source>
        <dbReference type="ARBA" id="ARBA00022833"/>
    </source>
</evidence>
<dbReference type="GO" id="GO:0005634">
    <property type="term" value="C:nucleus"/>
    <property type="evidence" value="ECO:0007669"/>
    <property type="project" value="UniProtKB-ARBA"/>
</dbReference>
<feature type="region of interest" description="Disordered" evidence="7">
    <location>
        <begin position="128"/>
        <end position="150"/>
    </location>
</feature>
<evidence type="ECO:0000256" key="3">
    <source>
        <dbReference type="ARBA" id="ARBA00022771"/>
    </source>
</evidence>
<feature type="domain" description="C2H2-type" evidence="8">
    <location>
        <begin position="314"/>
        <end position="338"/>
    </location>
</feature>
<proteinExistence type="predicted"/>
<evidence type="ECO:0000256" key="1">
    <source>
        <dbReference type="ARBA" id="ARBA00022723"/>
    </source>
</evidence>
<name>A0A364MSY6_STELY</name>
<dbReference type="GO" id="GO:0045944">
    <property type="term" value="P:positive regulation of transcription by RNA polymerase II"/>
    <property type="evidence" value="ECO:0007669"/>
    <property type="project" value="UniProtKB-ARBA"/>
</dbReference>
<evidence type="ECO:0000256" key="7">
    <source>
        <dbReference type="SAM" id="MobiDB-lite"/>
    </source>
</evidence>
<dbReference type="PROSITE" id="PS00028">
    <property type="entry name" value="ZINC_FINGER_C2H2_1"/>
    <property type="match status" value="1"/>
</dbReference>
<keyword evidence="6" id="KW-0175">Coiled coil</keyword>
<evidence type="ECO:0000259" key="8">
    <source>
        <dbReference type="PROSITE" id="PS50157"/>
    </source>
</evidence>
<dbReference type="STRING" id="183478.A0A364MSY6"/>
<protein>
    <submittedName>
        <fullName evidence="9">C2h2 type conidiation transcription factor</fullName>
    </submittedName>
</protein>
<keyword evidence="2" id="KW-0677">Repeat</keyword>
<evidence type="ECO:0000313" key="9">
    <source>
        <dbReference type="EMBL" id="RAR02001.1"/>
    </source>
</evidence>
<dbReference type="EMBL" id="QGDH01000236">
    <property type="protein sequence ID" value="RAR02001.1"/>
    <property type="molecule type" value="Genomic_DNA"/>
</dbReference>
<dbReference type="Gene3D" id="3.30.160.60">
    <property type="entry name" value="Classic Zinc Finger"/>
    <property type="match status" value="2"/>
</dbReference>
<evidence type="ECO:0000256" key="6">
    <source>
        <dbReference type="SAM" id="Coils"/>
    </source>
</evidence>
<feature type="compositionally biased region" description="Acidic residues" evidence="7">
    <location>
        <begin position="217"/>
        <end position="235"/>
    </location>
</feature>
<feature type="region of interest" description="Disordered" evidence="7">
    <location>
        <begin position="193"/>
        <end position="248"/>
    </location>
</feature>
<dbReference type="PANTHER" id="PTHR19818">
    <property type="entry name" value="ZINC FINGER PROTEIN ZIC AND GLI"/>
    <property type="match status" value="1"/>
</dbReference>
<organism evidence="9 10">
    <name type="scientific">Stemphylium lycopersici</name>
    <name type="common">Tomato gray leaf spot disease fungus</name>
    <name type="synonym">Thyrospora lycopersici</name>
    <dbReference type="NCBI Taxonomy" id="183478"/>
    <lineage>
        <taxon>Eukaryota</taxon>
        <taxon>Fungi</taxon>
        <taxon>Dikarya</taxon>
        <taxon>Ascomycota</taxon>
        <taxon>Pezizomycotina</taxon>
        <taxon>Dothideomycetes</taxon>
        <taxon>Pleosporomycetidae</taxon>
        <taxon>Pleosporales</taxon>
        <taxon>Pleosporineae</taxon>
        <taxon>Pleosporaceae</taxon>
        <taxon>Stemphylium</taxon>
    </lineage>
</organism>
<reference evidence="10" key="1">
    <citation type="submission" date="2018-05" db="EMBL/GenBank/DDBJ databases">
        <title>Draft genome sequence of Stemphylium lycopersici strain CIDEFI 213.</title>
        <authorList>
            <person name="Medina R."/>
            <person name="Franco M.E.E."/>
            <person name="Lucentini C.G."/>
            <person name="Saparrat M.C.N."/>
            <person name="Balatti P.A."/>
        </authorList>
    </citation>
    <scope>NUCLEOTIDE SEQUENCE [LARGE SCALE GENOMIC DNA]</scope>
    <source>
        <strain evidence="10">CIDEFI 213</strain>
    </source>
</reference>
<dbReference type="Pfam" id="PF00096">
    <property type="entry name" value="zf-C2H2"/>
    <property type="match status" value="1"/>
</dbReference>
<sequence>MEQGLAPNFIPSPFHYKGIYPGSQDLPRSNYNEQTTLEPNYSSFNDRVPFQNFGLETSPKRSPSAPLNVLDHWMAKPPAYASLMSKSSPISHPENVSTPTDTGLLMYHLHQPIFHQFGDTLAGQSPWANGSKPLWPPSHPGPTVWGSQTFVPPYHDGSSYEQHPLQSKSSFLTQPNVSASTQCMPYHTSLQNMDNSKAQSRGSATVKIENPSIKGDDSDDQIDSESELSGSDDDCSSTKSSSSELKGARRKMNAFGPDNFPGIMEPVDTILSQSVYECALMKSSKANGICRKRFTRPEHLRRHMKTVHTDEKDYVCLVPDCERRFSRRDNLDHHYWTHLSPGGKMSKNKKMSFEEIRNILNPKQKQLLQRLKMKLKNQKKKNRIKEKL</sequence>
<keyword evidence="1" id="KW-0479">Metal-binding</keyword>
<evidence type="ECO:0000256" key="5">
    <source>
        <dbReference type="PROSITE-ProRule" id="PRU00042"/>
    </source>
</evidence>
<dbReference type="GO" id="GO:0000978">
    <property type="term" value="F:RNA polymerase II cis-regulatory region sequence-specific DNA binding"/>
    <property type="evidence" value="ECO:0007669"/>
    <property type="project" value="TreeGrafter"/>
</dbReference>
<dbReference type="PROSITE" id="PS50157">
    <property type="entry name" value="ZINC_FINGER_C2H2_2"/>
    <property type="match status" value="2"/>
</dbReference>
<dbReference type="GO" id="GO:0008270">
    <property type="term" value="F:zinc ion binding"/>
    <property type="evidence" value="ECO:0007669"/>
    <property type="project" value="UniProtKB-KW"/>
</dbReference>
<evidence type="ECO:0000256" key="2">
    <source>
        <dbReference type="ARBA" id="ARBA00022737"/>
    </source>
</evidence>
<dbReference type="InterPro" id="IPR050329">
    <property type="entry name" value="GLI_C2H2-zinc-finger"/>
</dbReference>
<dbReference type="SUPFAM" id="SSF57667">
    <property type="entry name" value="beta-beta-alpha zinc fingers"/>
    <property type="match status" value="1"/>
</dbReference>
<dbReference type="SMART" id="SM00355">
    <property type="entry name" value="ZnF_C2H2"/>
    <property type="match status" value="2"/>
</dbReference>
<dbReference type="Proteomes" id="UP000249619">
    <property type="component" value="Unassembled WGS sequence"/>
</dbReference>
<dbReference type="GO" id="GO:0000981">
    <property type="term" value="F:DNA-binding transcription factor activity, RNA polymerase II-specific"/>
    <property type="evidence" value="ECO:0007669"/>
    <property type="project" value="TreeGrafter"/>
</dbReference>
<dbReference type="OrthoDB" id="10018191at2759"/>